<evidence type="ECO:0000256" key="6">
    <source>
        <dbReference type="ARBA" id="ARBA00023065"/>
    </source>
</evidence>
<evidence type="ECO:0000256" key="8">
    <source>
        <dbReference type="SAM" id="Phobius"/>
    </source>
</evidence>
<evidence type="ECO:0000256" key="1">
    <source>
        <dbReference type="ARBA" id="ARBA00004141"/>
    </source>
</evidence>
<dbReference type="OMA" id="QKPYNID"/>
<proteinExistence type="inferred from homology"/>
<keyword evidence="10" id="KW-1185">Reference proteome</keyword>
<keyword evidence="4 8" id="KW-0812">Transmembrane</keyword>
<evidence type="ECO:0000256" key="5">
    <source>
        <dbReference type="ARBA" id="ARBA00022989"/>
    </source>
</evidence>
<dbReference type="PANTHER" id="PTHR11706:SF77">
    <property type="entry name" value="METAL TRANSPORTER NRAMP5"/>
    <property type="match status" value="1"/>
</dbReference>
<name>A0A0K9PUM3_ZOSMR</name>
<dbReference type="PANTHER" id="PTHR11706">
    <property type="entry name" value="SOLUTE CARRIER PROTEIN FAMILY 11 MEMBER"/>
    <property type="match status" value="1"/>
</dbReference>
<keyword evidence="5 8" id="KW-1133">Transmembrane helix</keyword>
<feature type="transmembrane region" description="Helical" evidence="8">
    <location>
        <begin position="58"/>
        <end position="73"/>
    </location>
</feature>
<evidence type="ECO:0000256" key="7">
    <source>
        <dbReference type="ARBA" id="ARBA00023136"/>
    </source>
</evidence>
<comment type="similarity">
    <text evidence="2">Belongs to the NRAMP (TC 2.A.55) family.</text>
</comment>
<dbReference type="NCBIfam" id="NF037982">
    <property type="entry name" value="Nramp_1"/>
    <property type="match status" value="1"/>
</dbReference>
<feature type="transmembrane region" description="Helical" evidence="8">
    <location>
        <begin position="135"/>
        <end position="160"/>
    </location>
</feature>
<gene>
    <name evidence="9" type="ORF">ZOSMA_161G00850</name>
</gene>
<dbReference type="OrthoDB" id="781409at2759"/>
<evidence type="ECO:0000256" key="4">
    <source>
        <dbReference type="ARBA" id="ARBA00022692"/>
    </source>
</evidence>
<evidence type="ECO:0000256" key="2">
    <source>
        <dbReference type="ARBA" id="ARBA00009965"/>
    </source>
</evidence>
<protein>
    <submittedName>
        <fullName evidence="9">Uncharacterized protein</fullName>
    </submittedName>
</protein>
<comment type="caution">
    <text evidence="9">The sequence shown here is derived from an EMBL/GenBank/DDBJ whole genome shotgun (WGS) entry which is preliminary data.</text>
</comment>
<dbReference type="PRINTS" id="PR00447">
    <property type="entry name" value="NATRESASSCMP"/>
</dbReference>
<dbReference type="STRING" id="29655.A0A0K9PUM3"/>
<evidence type="ECO:0000313" key="9">
    <source>
        <dbReference type="EMBL" id="KMZ72624.1"/>
    </source>
</evidence>
<dbReference type="InterPro" id="IPR001046">
    <property type="entry name" value="NRAMP_fam"/>
</dbReference>
<feature type="transmembrane region" description="Helical" evidence="8">
    <location>
        <begin position="166"/>
        <end position="185"/>
    </location>
</feature>
<reference evidence="10" key="1">
    <citation type="journal article" date="2016" name="Nature">
        <title>The genome of the seagrass Zostera marina reveals angiosperm adaptation to the sea.</title>
        <authorList>
            <person name="Olsen J.L."/>
            <person name="Rouze P."/>
            <person name="Verhelst B."/>
            <person name="Lin Y.-C."/>
            <person name="Bayer T."/>
            <person name="Collen J."/>
            <person name="Dattolo E."/>
            <person name="De Paoli E."/>
            <person name="Dittami S."/>
            <person name="Maumus F."/>
            <person name="Michel G."/>
            <person name="Kersting A."/>
            <person name="Lauritano C."/>
            <person name="Lohaus R."/>
            <person name="Toepel M."/>
            <person name="Tonon T."/>
            <person name="Vanneste K."/>
            <person name="Amirebrahimi M."/>
            <person name="Brakel J."/>
            <person name="Bostroem C."/>
            <person name="Chovatia M."/>
            <person name="Grimwood J."/>
            <person name="Jenkins J.W."/>
            <person name="Jueterbock A."/>
            <person name="Mraz A."/>
            <person name="Stam W.T."/>
            <person name="Tice H."/>
            <person name="Bornberg-Bauer E."/>
            <person name="Green P.J."/>
            <person name="Pearson G.A."/>
            <person name="Procaccini G."/>
            <person name="Duarte C.M."/>
            <person name="Schmutz J."/>
            <person name="Reusch T.B.H."/>
            <person name="Van de Peer Y."/>
        </authorList>
    </citation>
    <scope>NUCLEOTIDE SEQUENCE [LARGE SCALE GENOMIC DNA]</scope>
    <source>
        <strain evidence="10">cv. Finnish</strain>
    </source>
</reference>
<comment type="subcellular location">
    <subcellularLocation>
        <location evidence="1">Membrane</location>
        <topology evidence="1">Multi-pass membrane protein</topology>
    </subcellularLocation>
</comment>
<keyword evidence="7 8" id="KW-0472">Membrane</keyword>
<evidence type="ECO:0000256" key="3">
    <source>
        <dbReference type="ARBA" id="ARBA00022448"/>
    </source>
</evidence>
<dbReference type="EMBL" id="LFYR01000624">
    <property type="protein sequence ID" value="KMZ72624.1"/>
    <property type="molecule type" value="Genomic_DNA"/>
</dbReference>
<sequence length="192" mass="21007">MGKEQIVTEAKQIDDDARLTRGAGQIEASVSADIDGDTLDQKPYNIDIDDKVSGWKKFMGYVGPGFLVSLAYLDPGNLETDLQAGSNHRYELLWIVLIGMVFALIIQSLAANLGVTTGKHLAEICKEEYPKYINYCLWILAEIAVIAADIPEVIGTAFALNILFNVPVWSGVLITGLSTLLILGLQRYGVYI</sequence>
<organism evidence="9 10">
    <name type="scientific">Zostera marina</name>
    <name type="common">Eelgrass</name>
    <dbReference type="NCBI Taxonomy" id="29655"/>
    <lineage>
        <taxon>Eukaryota</taxon>
        <taxon>Viridiplantae</taxon>
        <taxon>Streptophyta</taxon>
        <taxon>Embryophyta</taxon>
        <taxon>Tracheophyta</taxon>
        <taxon>Spermatophyta</taxon>
        <taxon>Magnoliopsida</taxon>
        <taxon>Liliopsida</taxon>
        <taxon>Zosteraceae</taxon>
        <taxon>Zostera</taxon>
    </lineage>
</organism>
<evidence type="ECO:0000313" key="10">
    <source>
        <dbReference type="Proteomes" id="UP000036987"/>
    </source>
</evidence>
<accession>A0A0K9PUM3</accession>
<feature type="transmembrane region" description="Helical" evidence="8">
    <location>
        <begin position="93"/>
        <end position="115"/>
    </location>
</feature>
<keyword evidence="3" id="KW-0813">Transport</keyword>
<keyword evidence="6" id="KW-0406">Ion transport</keyword>
<dbReference type="AlphaFoldDB" id="A0A0K9PUM3"/>
<dbReference type="GO" id="GO:0016020">
    <property type="term" value="C:membrane"/>
    <property type="evidence" value="ECO:0007669"/>
    <property type="project" value="UniProtKB-SubCell"/>
</dbReference>
<dbReference type="Pfam" id="PF01566">
    <property type="entry name" value="Nramp"/>
    <property type="match status" value="1"/>
</dbReference>
<dbReference type="Proteomes" id="UP000036987">
    <property type="component" value="Unassembled WGS sequence"/>
</dbReference>
<dbReference type="GO" id="GO:0046873">
    <property type="term" value="F:metal ion transmembrane transporter activity"/>
    <property type="evidence" value="ECO:0007669"/>
    <property type="project" value="InterPro"/>
</dbReference>